<comment type="catalytic activity">
    <reaction evidence="5 6 8">
        <text>Hydrolysis of proteins to small peptides in the presence of ATP and magnesium. alpha-casein is the usual test substrate. In the absence of ATP, only oligopeptides shorter than five residues are hydrolyzed (such as succinyl-Leu-Tyr-|-NHMec, and Leu-Tyr-Leu-|-Tyr-Trp, in which cleavage of the -Tyr-|-Leu- and -Tyr-|-Trp bonds also occurs).</text>
        <dbReference type="EC" id="3.4.21.92"/>
    </reaction>
</comment>
<dbReference type="NCBIfam" id="TIGR00493">
    <property type="entry name" value="clpP"/>
    <property type="match status" value="1"/>
</dbReference>
<dbReference type="PROSITE" id="PS00381">
    <property type="entry name" value="CLP_PROTEASE_SER"/>
    <property type="match status" value="1"/>
</dbReference>
<evidence type="ECO:0000313" key="9">
    <source>
        <dbReference type="EMBL" id="CAD6508747.1"/>
    </source>
</evidence>
<dbReference type="InterPro" id="IPR018215">
    <property type="entry name" value="ClpP_Ser_AS"/>
</dbReference>
<protein>
    <recommendedName>
        <fullName evidence="6">ATP-dependent Clp protease proteolytic subunit</fullName>
        <ecNumber evidence="6">3.4.21.92</ecNumber>
    </recommendedName>
    <alternativeName>
        <fullName evidence="6">Endopeptidase Clp</fullName>
    </alternativeName>
</protein>
<accession>A0A8E4GHQ7</accession>
<proteinExistence type="inferred from homology"/>
<keyword evidence="1 6" id="KW-0963">Cytoplasm</keyword>
<keyword evidence="4 6" id="KW-0720">Serine protease</keyword>
<dbReference type="KEGG" id="ptf:PROFFT_A_01930"/>
<dbReference type="PANTHER" id="PTHR10381">
    <property type="entry name" value="ATP-DEPENDENT CLP PROTEASE PROTEOLYTIC SUBUNIT"/>
    <property type="match status" value="1"/>
</dbReference>
<dbReference type="GO" id="GO:0051117">
    <property type="term" value="F:ATPase binding"/>
    <property type="evidence" value="ECO:0007669"/>
    <property type="project" value="TreeGrafter"/>
</dbReference>
<dbReference type="GO" id="GO:0004176">
    <property type="term" value="F:ATP-dependent peptidase activity"/>
    <property type="evidence" value="ECO:0007669"/>
    <property type="project" value="InterPro"/>
</dbReference>
<evidence type="ECO:0000256" key="6">
    <source>
        <dbReference type="HAMAP-Rule" id="MF_00444"/>
    </source>
</evidence>
<dbReference type="HAMAP" id="MF_00444">
    <property type="entry name" value="ClpP"/>
    <property type="match status" value="1"/>
</dbReference>
<dbReference type="GO" id="GO:0004252">
    <property type="term" value="F:serine-type endopeptidase activity"/>
    <property type="evidence" value="ECO:0007669"/>
    <property type="project" value="UniProtKB-UniRule"/>
</dbReference>
<comment type="similarity">
    <text evidence="6">Belongs to the peptidase S14 family.</text>
</comment>
<dbReference type="GO" id="GO:0009368">
    <property type="term" value="C:endopeptidase Clp complex"/>
    <property type="evidence" value="ECO:0007669"/>
    <property type="project" value="TreeGrafter"/>
</dbReference>
<dbReference type="RefSeq" id="WP_216782619.1">
    <property type="nucleotide sequence ID" value="NZ_LR890047.1"/>
</dbReference>
<evidence type="ECO:0000256" key="8">
    <source>
        <dbReference type="PROSITE-ProRule" id="PRU10086"/>
    </source>
</evidence>
<dbReference type="EC" id="3.4.21.92" evidence="6"/>
<dbReference type="PANTHER" id="PTHR10381:SF70">
    <property type="entry name" value="ATP-DEPENDENT CLP PROTEASE PROTEOLYTIC SUBUNIT"/>
    <property type="match status" value="1"/>
</dbReference>
<evidence type="ECO:0000256" key="5">
    <source>
        <dbReference type="ARBA" id="ARBA00034021"/>
    </source>
</evidence>
<evidence type="ECO:0000256" key="1">
    <source>
        <dbReference type="ARBA" id="ARBA00022490"/>
    </source>
</evidence>
<evidence type="ECO:0000313" key="10">
    <source>
        <dbReference type="Proteomes" id="UP000683585"/>
    </source>
</evidence>
<reference evidence="9" key="1">
    <citation type="submission" date="2020-10" db="EMBL/GenBank/DDBJ databases">
        <authorList>
            <person name="Szabo G."/>
        </authorList>
    </citation>
    <scope>NUCLEOTIDE SEQUENCE</scope>
    <source>
        <strain evidence="9">PROFFT</strain>
    </source>
</reference>
<comment type="subcellular location">
    <subcellularLocation>
        <location evidence="6">Cytoplasm</location>
    </subcellularLocation>
</comment>
<sequence>MSYSNELDLLQHMALVPIVIEQTPRGERSYDIFSRLLKERIIFLNGPVEDHMAKLIVAQMLFLEAENPEKDIHIYINSPGGVITAGMSIYDTMQFITVDVSTICIGQACSMAAFLLTAGAKGKRFCLPHSRVMIHQPLGGFQGQATDIEIHAKEIVKVKTLINTLMAKHSGKPIKDIERDTERDRFLSADEAVEYGLIDSVMTSRT</sequence>
<comment type="function">
    <text evidence="6">Cleaves peptides in various proteins in a process that requires ATP hydrolysis. Has a chymotrypsin-like activity. Plays a major role in the degradation of misfolded proteins.</text>
</comment>
<dbReference type="NCBIfam" id="NF009205">
    <property type="entry name" value="PRK12553.1"/>
    <property type="match status" value="1"/>
</dbReference>
<gene>
    <name evidence="6 9" type="primary">clpP</name>
    <name evidence="9" type="ORF">PROFFT_A_01930</name>
</gene>
<dbReference type="GO" id="GO:0005737">
    <property type="term" value="C:cytoplasm"/>
    <property type="evidence" value="ECO:0007669"/>
    <property type="project" value="UniProtKB-SubCell"/>
</dbReference>
<dbReference type="PROSITE" id="PS00382">
    <property type="entry name" value="CLP_PROTEASE_HIS"/>
    <property type="match status" value="1"/>
</dbReference>
<comment type="subunit">
    <text evidence="6">Fourteen ClpP subunits assemble into 2 heptameric rings which stack back to back to give a disk-like structure with a central cavity, resembling the structure of eukaryotic proteasomes.</text>
</comment>
<dbReference type="GO" id="GO:0006515">
    <property type="term" value="P:protein quality control for misfolded or incompletely synthesized proteins"/>
    <property type="evidence" value="ECO:0007669"/>
    <property type="project" value="TreeGrafter"/>
</dbReference>
<feature type="active site" evidence="6 8">
    <location>
        <position position="135"/>
    </location>
</feature>
<feature type="active site" description="Nucleophile" evidence="6">
    <location>
        <position position="110"/>
    </location>
</feature>
<dbReference type="InterPro" id="IPR001907">
    <property type="entry name" value="ClpP"/>
</dbReference>
<feature type="active site" evidence="7">
    <location>
        <position position="110"/>
    </location>
</feature>
<dbReference type="Proteomes" id="UP000683585">
    <property type="component" value="Chromosome"/>
</dbReference>
<keyword evidence="3 6" id="KW-0378">Hydrolase</keyword>
<dbReference type="CDD" id="cd07017">
    <property type="entry name" value="S14_ClpP_2"/>
    <property type="match status" value="1"/>
</dbReference>
<dbReference type="InterPro" id="IPR033135">
    <property type="entry name" value="ClpP_His_AS"/>
</dbReference>
<dbReference type="FunFam" id="3.90.226.10:FF:000001">
    <property type="entry name" value="ATP-dependent Clp protease proteolytic subunit"/>
    <property type="match status" value="1"/>
</dbReference>
<evidence type="ECO:0000256" key="2">
    <source>
        <dbReference type="ARBA" id="ARBA00022670"/>
    </source>
</evidence>
<keyword evidence="2 6" id="KW-0645">Protease</keyword>
<dbReference type="NCBIfam" id="NF001368">
    <property type="entry name" value="PRK00277.1"/>
    <property type="match status" value="1"/>
</dbReference>
<dbReference type="Pfam" id="PF00574">
    <property type="entry name" value="CLP_protease"/>
    <property type="match status" value="1"/>
</dbReference>
<evidence type="ECO:0000256" key="3">
    <source>
        <dbReference type="ARBA" id="ARBA00022801"/>
    </source>
</evidence>
<evidence type="ECO:0000256" key="7">
    <source>
        <dbReference type="PROSITE-ProRule" id="PRU10085"/>
    </source>
</evidence>
<dbReference type="EMBL" id="LR890047">
    <property type="protein sequence ID" value="CAD6508747.1"/>
    <property type="molecule type" value="Genomic_DNA"/>
</dbReference>
<dbReference type="InterPro" id="IPR023562">
    <property type="entry name" value="ClpP/TepA"/>
</dbReference>
<keyword evidence="10" id="KW-1185">Reference proteome</keyword>
<dbReference type="AlphaFoldDB" id="A0A8E4GHQ7"/>
<name>A0A8E4GHQ7_9ENTR</name>
<evidence type="ECO:0000256" key="4">
    <source>
        <dbReference type="ARBA" id="ARBA00022825"/>
    </source>
</evidence>
<organism evidence="9 10">
    <name type="scientific">Candidatus Profftia tarda</name>
    <dbReference type="NCBI Taxonomy" id="1177216"/>
    <lineage>
        <taxon>Bacteria</taxon>
        <taxon>Pseudomonadati</taxon>
        <taxon>Pseudomonadota</taxon>
        <taxon>Gammaproteobacteria</taxon>
        <taxon>Enterobacterales</taxon>
        <taxon>Enterobacteriaceae</taxon>
        <taxon>Candidatus Profftia</taxon>
    </lineage>
</organism>